<dbReference type="Proteomes" id="UP000035100">
    <property type="component" value="Unassembled WGS sequence"/>
</dbReference>
<evidence type="ECO:0000256" key="1">
    <source>
        <dbReference type="ARBA" id="ARBA00009580"/>
    </source>
</evidence>
<dbReference type="InterPro" id="IPR029021">
    <property type="entry name" value="Prot-tyrosine_phosphatase-like"/>
</dbReference>
<organism evidence="4 5">
    <name type="scientific">Wenxinia marina DSM 24838</name>
    <dbReference type="NCBI Taxonomy" id="1123501"/>
    <lineage>
        <taxon>Bacteria</taxon>
        <taxon>Pseudomonadati</taxon>
        <taxon>Pseudomonadota</taxon>
        <taxon>Alphaproteobacteria</taxon>
        <taxon>Rhodobacterales</taxon>
        <taxon>Roseobacteraceae</taxon>
        <taxon>Wenxinia</taxon>
    </lineage>
</organism>
<gene>
    <name evidence="4" type="ORF">Wenmar_03109</name>
</gene>
<evidence type="ECO:0000313" key="5">
    <source>
        <dbReference type="Proteomes" id="UP000035100"/>
    </source>
</evidence>
<keyword evidence="5" id="KW-1185">Reference proteome</keyword>
<dbReference type="PANTHER" id="PTHR31126">
    <property type="entry name" value="TYROSINE-PROTEIN PHOSPHATASE"/>
    <property type="match status" value="1"/>
</dbReference>
<comment type="similarity">
    <text evidence="1">Belongs to the protein-tyrosine phosphatase family.</text>
</comment>
<accession>A0A0D0P9T5</accession>
<proteinExistence type="inferred from homology"/>
<protein>
    <submittedName>
        <fullName evidence="4">Protein tyrosine/serine phosphatase</fullName>
    </submittedName>
</protein>
<dbReference type="eggNOG" id="COG2365">
    <property type="taxonomic scope" value="Bacteria"/>
</dbReference>
<evidence type="ECO:0000259" key="3">
    <source>
        <dbReference type="Pfam" id="PF22741"/>
    </source>
</evidence>
<dbReference type="EMBL" id="AONG01000015">
    <property type="protein sequence ID" value="KIQ68271.1"/>
    <property type="molecule type" value="Genomic_DNA"/>
</dbReference>
<dbReference type="Pfam" id="PF22741">
    <property type="entry name" value="PTP-NADK"/>
    <property type="match status" value="1"/>
</dbReference>
<comment type="caution">
    <text evidence="4">The sequence shown here is derived from an EMBL/GenBank/DDBJ whole genome shotgun (WGS) entry which is preliminary data.</text>
</comment>
<evidence type="ECO:0000313" key="4">
    <source>
        <dbReference type="EMBL" id="KIQ68271.1"/>
    </source>
</evidence>
<sequence>MRRRDPSRRHGEVNAPRPAALPRAAFSRKGTRMSPAPPKAAPEAPTLIDRIRFQLRDYAVLRLFWHNFGRVSDGVYRSNHPTLPRLRRYLRDHGIRSVVNLRGPHESDPYYRMLRHACAEAGLTLHDVKLLPRAAASRAQILQVIETFRQVEKPFLMHCKSGADRAGMAAALYRLAIDGATVEEARRELSLRYLHIRRASTGILDHILDVYAARLADKGPIGIEEWIRTEYDPQEVTRSYLATRGRT</sequence>
<feature type="region of interest" description="Disordered" evidence="2">
    <location>
        <begin position="1"/>
        <end position="42"/>
    </location>
</feature>
<dbReference type="GO" id="GO:0016791">
    <property type="term" value="F:phosphatase activity"/>
    <property type="evidence" value="ECO:0007669"/>
    <property type="project" value="TreeGrafter"/>
</dbReference>
<dbReference type="STRING" id="1123501.Wenmar_03109"/>
<name>A0A0D0P9T5_9RHOB</name>
<dbReference type="OrthoDB" id="9814896at2"/>
<feature type="compositionally biased region" description="Low complexity" evidence="2">
    <location>
        <begin position="15"/>
        <end position="25"/>
    </location>
</feature>
<dbReference type="SUPFAM" id="SSF52799">
    <property type="entry name" value="(Phosphotyrosine protein) phosphatases II"/>
    <property type="match status" value="1"/>
</dbReference>
<reference evidence="4 5" key="1">
    <citation type="submission" date="2013-01" db="EMBL/GenBank/DDBJ databases">
        <authorList>
            <person name="Fiebig A."/>
            <person name="Goeker M."/>
            <person name="Klenk H.-P.P."/>
        </authorList>
    </citation>
    <scope>NUCLEOTIDE SEQUENCE [LARGE SCALE GENOMIC DNA]</scope>
    <source>
        <strain evidence="4 5">DSM 24838</strain>
    </source>
</reference>
<dbReference type="AlphaFoldDB" id="A0A0D0P9T5"/>
<feature type="domain" description="DSP-PTPase phosphatase fused to NAD+ Kinase" evidence="3">
    <location>
        <begin position="87"/>
        <end position="190"/>
    </location>
</feature>
<dbReference type="InterPro" id="IPR055214">
    <property type="entry name" value="PTP-NADK"/>
</dbReference>
<dbReference type="PANTHER" id="PTHR31126:SF72">
    <property type="entry name" value="DUAL SPECIFICITY PROTEIN PHOSPHATASE TPBA"/>
    <property type="match status" value="1"/>
</dbReference>
<dbReference type="Gene3D" id="3.90.190.10">
    <property type="entry name" value="Protein tyrosine phosphatase superfamily"/>
    <property type="match status" value="1"/>
</dbReference>
<dbReference type="PATRIC" id="fig|1123501.6.peg.3230"/>
<evidence type="ECO:0000256" key="2">
    <source>
        <dbReference type="SAM" id="MobiDB-lite"/>
    </source>
</evidence>